<proteinExistence type="predicted"/>
<protein>
    <submittedName>
        <fullName evidence="2">Uncharacterized protein</fullName>
    </submittedName>
</protein>
<evidence type="ECO:0000256" key="1">
    <source>
        <dbReference type="SAM" id="MobiDB-lite"/>
    </source>
</evidence>
<dbReference type="Proteomes" id="UP001270362">
    <property type="component" value="Unassembled WGS sequence"/>
</dbReference>
<name>A0AAE0XKY2_9PEZI</name>
<feature type="compositionally biased region" description="Polar residues" evidence="1">
    <location>
        <begin position="69"/>
        <end position="78"/>
    </location>
</feature>
<gene>
    <name evidence="2" type="ORF">B0T22DRAFT_455139</name>
</gene>
<sequence length="126" mass="13774">MFPALLLRYLATLGPGPGLRGTMASAKCPGSTRRQANTYLLCLSMPSQCSWEGKRGSRWVPVSDRRSTPESQVLTCSRPQEPGKQESRPNGHLAHRPTTSLQRPAVLACSLASHSTQISRLGDWET</sequence>
<evidence type="ECO:0000313" key="3">
    <source>
        <dbReference type="Proteomes" id="UP001270362"/>
    </source>
</evidence>
<dbReference type="EMBL" id="JAULSO010000001">
    <property type="protein sequence ID" value="KAK3695384.1"/>
    <property type="molecule type" value="Genomic_DNA"/>
</dbReference>
<dbReference type="AlphaFoldDB" id="A0AAE0XKY2"/>
<reference evidence="2" key="2">
    <citation type="submission" date="2023-06" db="EMBL/GenBank/DDBJ databases">
        <authorList>
            <consortium name="Lawrence Berkeley National Laboratory"/>
            <person name="Haridas S."/>
            <person name="Hensen N."/>
            <person name="Bonometti L."/>
            <person name="Westerberg I."/>
            <person name="Brannstrom I.O."/>
            <person name="Guillou S."/>
            <person name="Cros-Aarteil S."/>
            <person name="Calhoun S."/>
            <person name="Kuo A."/>
            <person name="Mondo S."/>
            <person name="Pangilinan J."/>
            <person name="Riley R."/>
            <person name="Labutti K."/>
            <person name="Andreopoulos B."/>
            <person name="Lipzen A."/>
            <person name="Chen C."/>
            <person name="Yanf M."/>
            <person name="Daum C."/>
            <person name="Ng V."/>
            <person name="Clum A."/>
            <person name="Steindorff A."/>
            <person name="Ohm R."/>
            <person name="Martin F."/>
            <person name="Silar P."/>
            <person name="Natvig D."/>
            <person name="Lalanne C."/>
            <person name="Gautier V."/>
            <person name="Ament-Velasquez S.L."/>
            <person name="Kruys A."/>
            <person name="Hutchinson M.I."/>
            <person name="Powell A.J."/>
            <person name="Barry K."/>
            <person name="Miller A.N."/>
            <person name="Grigoriev I.V."/>
            <person name="Debuchy R."/>
            <person name="Gladieux P."/>
            <person name="Thoren M.H."/>
            <person name="Johannesson H."/>
        </authorList>
    </citation>
    <scope>NUCLEOTIDE SEQUENCE</scope>
    <source>
        <strain evidence="2">CBS 314.62</strain>
    </source>
</reference>
<comment type="caution">
    <text evidence="2">The sequence shown here is derived from an EMBL/GenBank/DDBJ whole genome shotgun (WGS) entry which is preliminary data.</text>
</comment>
<keyword evidence="3" id="KW-1185">Reference proteome</keyword>
<accession>A0AAE0XKY2</accession>
<evidence type="ECO:0000313" key="2">
    <source>
        <dbReference type="EMBL" id="KAK3695384.1"/>
    </source>
</evidence>
<organism evidence="2 3">
    <name type="scientific">Podospora appendiculata</name>
    <dbReference type="NCBI Taxonomy" id="314037"/>
    <lineage>
        <taxon>Eukaryota</taxon>
        <taxon>Fungi</taxon>
        <taxon>Dikarya</taxon>
        <taxon>Ascomycota</taxon>
        <taxon>Pezizomycotina</taxon>
        <taxon>Sordariomycetes</taxon>
        <taxon>Sordariomycetidae</taxon>
        <taxon>Sordariales</taxon>
        <taxon>Podosporaceae</taxon>
        <taxon>Podospora</taxon>
    </lineage>
</organism>
<reference evidence="2" key="1">
    <citation type="journal article" date="2023" name="Mol. Phylogenet. Evol.">
        <title>Genome-scale phylogeny and comparative genomics of the fungal order Sordariales.</title>
        <authorList>
            <person name="Hensen N."/>
            <person name="Bonometti L."/>
            <person name="Westerberg I."/>
            <person name="Brannstrom I.O."/>
            <person name="Guillou S."/>
            <person name="Cros-Aarteil S."/>
            <person name="Calhoun S."/>
            <person name="Haridas S."/>
            <person name="Kuo A."/>
            <person name="Mondo S."/>
            <person name="Pangilinan J."/>
            <person name="Riley R."/>
            <person name="LaButti K."/>
            <person name="Andreopoulos B."/>
            <person name="Lipzen A."/>
            <person name="Chen C."/>
            <person name="Yan M."/>
            <person name="Daum C."/>
            <person name="Ng V."/>
            <person name="Clum A."/>
            <person name="Steindorff A."/>
            <person name="Ohm R.A."/>
            <person name="Martin F."/>
            <person name="Silar P."/>
            <person name="Natvig D.O."/>
            <person name="Lalanne C."/>
            <person name="Gautier V."/>
            <person name="Ament-Velasquez S.L."/>
            <person name="Kruys A."/>
            <person name="Hutchinson M.I."/>
            <person name="Powell A.J."/>
            <person name="Barry K."/>
            <person name="Miller A.N."/>
            <person name="Grigoriev I.V."/>
            <person name="Debuchy R."/>
            <person name="Gladieux P."/>
            <person name="Hiltunen Thoren M."/>
            <person name="Johannesson H."/>
        </authorList>
    </citation>
    <scope>NUCLEOTIDE SEQUENCE</scope>
    <source>
        <strain evidence="2">CBS 314.62</strain>
    </source>
</reference>
<feature type="region of interest" description="Disordered" evidence="1">
    <location>
        <begin position="50"/>
        <end position="99"/>
    </location>
</feature>